<dbReference type="GO" id="GO:0003755">
    <property type="term" value="F:peptidyl-prolyl cis-trans isomerase activity"/>
    <property type="evidence" value="ECO:0007669"/>
    <property type="project" value="UniProtKB-KW"/>
</dbReference>
<dbReference type="PANTHER" id="PTHR46512">
    <property type="entry name" value="PEPTIDYLPROLYL ISOMERASE"/>
    <property type="match status" value="1"/>
</dbReference>
<evidence type="ECO:0000313" key="5">
    <source>
        <dbReference type="EMBL" id="JAN33067.1"/>
    </source>
</evidence>
<dbReference type="PROSITE" id="PS50005">
    <property type="entry name" value="TPR"/>
    <property type="match status" value="1"/>
</dbReference>
<evidence type="ECO:0000256" key="4">
    <source>
        <dbReference type="PROSITE-ProRule" id="PRU00339"/>
    </source>
</evidence>
<dbReference type="SUPFAM" id="SSF48452">
    <property type="entry name" value="TPR-like"/>
    <property type="match status" value="1"/>
</dbReference>
<dbReference type="InterPro" id="IPR001179">
    <property type="entry name" value="PPIase_FKBP_dom"/>
</dbReference>
<dbReference type="PROSITE" id="PS50059">
    <property type="entry name" value="FKBP_PPIASE"/>
    <property type="match status" value="1"/>
</dbReference>
<evidence type="ECO:0000256" key="1">
    <source>
        <dbReference type="ARBA" id="ARBA00022737"/>
    </source>
</evidence>
<name>A0A0P6EM25_9CRUS</name>
<dbReference type="GO" id="GO:0012505">
    <property type="term" value="C:endomembrane system"/>
    <property type="evidence" value="ECO:0007669"/>
    <property type="project" value="TreeGrafter"/>
</dbReference>
<dbReference type="InterPro" id="IPR011990">
    <property type="entry name" value="TPR-like_helical_dom_sf"/>
</dbReference>
<dbReference type="Pfam" id="PF00254">
    <property type="entry name" value="FKBP_C"/>
    <property type="match status" value="1"/>
</dbReference>
<keyword evidence="1" id="KW-0677">Repeat</keyword>
<keyword evidence="3 5" id="KW-0413">Isomerase</keyword>
<dbReference type="PANTHER" id="PTHR46512:SF1">
    <property type="entry name" value="PEPTIDYLPROLYL ISOMERASE"/>
    <property type="match status" value="1"/>
</dbReference>
<accession>A0A0P6EM25</accession>
<dbReference type="Gene3D" id="1.25.40.10">
    <property type="entry name" value="Tetratricopeptide repeat domain"/>
    <property type="match status" value="1"/>
</dbReference>
<dbReference type="GO" id="GO:0043066">
    <property type="term" value="P:negative regulation of apoptotic process"/>
    <property type="evidence" value="ECO:0007669"/>
    <property type="project" value="TreeGrafter"/>
</dbReference>
<dbReference type="InterPro" id="IPR019734">
    <property type="entry name" value="TPR_rpt"/>
</dbReference>
<dbReference type="OrthoDB" id="532682at2759"/>
<feature type="repeat" description="TPR" evidence="4">
    <location>
        <begin position="289"/>
        <end position="322"/>
    </location>
</feature>
<dbReference type="EMBL" id="GDIQ01061670">
    <property type="protein sequence ID" value="JAN33067.1"/>
    <property type="molecule type" value="Transcribed_RNA"/>
</dbReference>
<keyword evidence="2 4" id="KW-0802">TPR repeat</keyword>
<dbReference type="GO" id="GO:0005829">
    <property type="term" value="C:cytosol"/>
    <property type="evidence" value="ECO:0007669"/>
    <property type="project" value="TreeGrafter"/>
</dbReference>
<dbReference type="GO" id="GO:0044183">
    <property type="term" value="F:protein folding chaperone"/>
    <property type="evidence" value="ECO:0007669"/>
    <property type="project" value="TreeGrafter"/>
</dbReference>
<dbReference type="InterPro" id="IPR046357">
    <property type="entry name" value="PPIase_dom_sf"/>
</dbReference>
<sequence length="396" mass="44482">MINYEHLTGKPSVLEEYLIPVTTTIRISILTADHEDSKKIKVPDPSMHEEHDEKIQTLETADTTGGDEQSIIEGAWADVLGSGQLKKKTIKKGTPNARPVTSEICTIKISGELADGTFVDVKDKFSFQLGDLEVIQGIDLIVALMDCGEISQVEVAPRFAYGSLGNGKDIPPDATILYTIELLEISKEEDLELVNIDERLRIGNAKRERGNWWYSRGDFTSSIQCYRRALDYLDTENETETDSPEKLQEILDDRLKVYNNMAAAQMKIEAYDAALKSVDNVLRCQKDNVKAIYRKSKIVTAMGKMNEGIALLERALHLDPSSKIVQQDLMRLQAKQKLEVQKEKSLYKKMFNLNSTPTPKTSQGKPKVKLTVPWTLMIGAVTAVVASYVTYRFKLF</sequence>
<dbReference type="SUPFAM" id="SSF54534">
    <property type="entry name" value="FKBP-like"/>
    <property type="match status" value="1"/>
</dbReference>
<dbReference type="GO" id="GO:0016020">
    <property type="term" value="C:membrane"/>
    <property type="evidence" value="ECO:0007669"/>
    <property type="project" value="TreeGrafter"/>
</dbReference>
<reference evidence="5" key="1">
    <citation type="submission" date="2015-10" db="EMBL/GenBank/DDBJ databases">
        <title>EvidentialGene: Evidence-directed Construction of Complete mRNA Transcriptomes without Genomes.</title>
        <authorList>
            <person name="Gilbert D.G."/>
        </authorList>
    </citation>
    <scope>NUCLEOTIDE SEQUENCE</scope>
</reference>
<evidence type="ECO:0000256" key="2">
    <source>
        <dbReference type="ARBA" id="ARBA00022803"/>
    </source>
</evidence>
<dbReference type="Gene3D" id="3.10.50.40">
    <property type="match status" value="1"/>
</dbReference>
<dbReference type="GO" id="GO:0005740">
    <property type="term" value="C:mitochondrial envelope"/>
    <property type="evidence" value="ECO:0007669"/>
    <property type="project" value="TreeGrafter"/>
</dbReference>
<keyword evidence="3" id="KW-0697">Rotamase</keyword>
<organism evidence="5">
    <name type="scientific">Daphnia magna</name>
    <dbReference type="NCBI Taxonomy" id="35525"/>
    <lineage>
        <taxon>Eukaryota</taxon>
        <taxon>Metazoa</taxon>
        <taxon>Ecdysozoa</taxon>
        <taxon>Arthropoda</taxon>
        <taxon>Crustacea</taxon>
        <taxon>Branchiopoda</taxon>
        <taxon>Diplostraca</taxon>
        <taxon>Cladocera</taxon>
        <taxon>Anomopoda</taxon>
        <taxon>Daphniidae</taxon>
        <taxon>Daphnia</taxon>
    </lineage>
</organism>
<comment type="catalytic activity">
    <reaction evidence="3">
        <text>[protein]-peptidylproline (omega=180) = [protein]-peptidylproline (omega=0)</text>
        <dbReference type="Rhea" id="RHEA:16237"/>
        <dbReference type="Rhea" id="RHEA-COMP:10747"/>
        <dbReference type="Rhea" id="RHEA-COMP:10748"/>
        <dbReference type="ChEBI" id="CHEBI:83833"/>
        <dbReference type="ChEBI" id="CHEBI:83834"/>
        <dbReference type="EC" id="5.2.1.8"/>
    </reaction>
</comment>
<dbReference type="SMART" id="SM00028">
    <property type="entry name" value="TPR"/>
    <property type="match status" value="3"/>
</dbReference>
<protein>
    <recommendedName>
        <fullName evidence="3">peptidylprolyl isomerase</fullName>
        <ecNumber evidence="3">5.2.1.8</ecNumber>
    </recommendedName>
</protein>
<dbReference type="AlphaFoldDB" id="A0A0P6EM25"/>
<dbReference type="InterPro" id="IPR050754">
    <property type="entry name" value="FKBP4/5/8-like"/>
</dbReference>
<evidence type="ECO:0000256" key="3">
    <source>
        <dbReference type="PROSITE-ProRule" id="PRU00277"/>
    </source>
</evidence>
<dbReference type="EC" id="5.2.1.8" evidence="3"/>
<proteinExistence type="predicted"/>